<reference evidence="3 4" key="1">
    <citation type="submission" date="2020-11" db="EMBL/GenBank/DDBJ databases">
        <title>Enhanced detection system for hospital associated transmission using whole genome sequencing surveillance.</title>
        <authorList>
            <person name="Harrison L.H."/>
            <person name="Van Tyne D."/>
            <person name="Marsh J.W."/>
            <person name="Griffith M.P."/>
            <person name="Snyder D.J."/>
            <person name="Cooper V.S."/>
            <person name="Mustapha M."/>
        </authorList>
    </citation>
    <scope>NUCLEOTIDE SEQUENCE [LARGE SCALE GENOMIC DNA]</scope>
    <source>
        <strain evidence="3 4">CB00117</strain>
    </source>
</reference>
<proteinExistence type="predicted"/>
<protein>
    <recommendedName>
        <fullName evidence="2">HTH luxR-type domain-containing protein</fullName>
    </recommendedName>
</protein>
<gene>
    <name evidence="3" type="ORF">I6M88_00215</name>
</gene>
<feature type="domain" description="HTH luxR-type" evidence="2">
    <location>
        <begin position="131"/>
        <end position="196"/>
    </location>
</feature>
<keyword evidence="4" id="KW-1185">Reference proteome</keyword>
<dbReference type="InterPro" id="IPR000792">
    <property type="entry name" value="Tscrpt_reg_LuxR_C"/>
</dbReference>
<keyword evidence="1" id="KW-0238">DNA-binding</keyword>
<dbReference type="SMART" id="SM00421">
    <property type="entry name" value="HTH_LUXR"/>
    <property type="match status" value="1"/>
</dbReference>
<accession>A0ABS0ZKW4</accession>
<dbReference type="Proteomes" id="UP000746649">
    <property type="component" value="Unassembled WGS sequence"/>
</dbReference>
<comment type="caution">
    <text evidence="3">The sequence shown here is derived from an EMBL/GenBank/DDBJ whole genome shotgun (WGS) entry which is preliminary data.</text>
</comment>
<dbReference type="PROSITE" id="PS50043">
    <property type="entry name" value="HTH_LUXR_2"/>
    <property type="match status" value="1"/>
</dbReference>
<dbReference type="InterPro" id="IPR016032">
    <property type="entry name" value="Sig_transdc_resp-reg_C-effctor"/>
</dbReference>
<dbReference type="InterPro" id="IPR036388">
    <property type="entry name" value="WH-like_DNA-bd_sf"/>
</dbReference>
<evidence type="ECO:0000256" key="1">
    <source>
        <dbReference type="ARBA" id="ARBA00023125"/>
    </source>
</evidence>
<dbReference type="SUPFAM" id="SSF46894">
    <property type="entry name" value="C-terminal effector domain of the bipartite response regulators"/>
    <property type="match status" value="1"/>
</dbReference>
<dbReference type="PRINTS" id="PR00038">
    <property type="entry name" value="HTHLUXR"/>
</dbReference>
<evidence type="ECO:0000313" key="3">
    <source>
        <dbReference type="EMBL" id="MBJ8379403.1"/>
    </source>
</evidence>
<dbReference type="Pfam" id="PF00196">
    <property type="entry name" value="GerE"/>
    <property type="match status" value="1"/>
</dbReference>
<dbReference type="PROSITE" id="PS00622">
    <property type="entry name" value="HTH_LUXR_1"/>
    <property type="match status" value="1"/>
</dbReference>
<evidence type="ECO:0000259" key="2">
    <source>
        <dbReference type="PROSITE" id="PS50043"/>
    </source>
</evidence>
<evidence type="ECO:0000313" key="4">
    <source>
        <dbReference type="Proteomes" id="UP000746649"/>
    </source>
</evidence>
<dbReference type="RefSeq" id="WP_200033049.1">
    <property type="nucleotide sequence ID" value="NZ_JADWND010000001.1"/>
</dbReference>
<sequence length="208" mass="23728">MNIIIRCDDSFYKFGLTALLAEIFQQEDEQQTVVFADYHPDKIRAADILVAVLRPGEAYLCHPELLHCKAGLMIGIVEQRHVPARGELPDCLHQIVLMAHNATVDHLRNTIAHNWPLTRQDKDEDIKRSCVSCSHKRVSDKQQHLIRLLLSGLTSRQIGAQMNIGQKTVLAHRHALMHKFRLRSDCELMQFLVAKEEKYPHRGGEEGG</sequence>
<dbReference type="Gene3D" id="1.10.10.10">
    <property type="entry name" value="Winged helix-like DNA-binding domain superfamily/Winged helix DNA-binding domain"/>
    <property type="match status" value="1"/>
</dbReference>
<organism evidence="3 4">
    <name type="scientific">Citrobacter sedlakii</name>
    <dbReference type="NCBI Taxonomy" id="67826"/>
    <lineage>
        <taxon>Bacteria</taxon>
        <taxon>Pseudomonadati</taxon>
        <taxon>Pseudomonadota</taxon>
        <taxon>Gammaproteobacteria</taxon>
        <taxon>Enterobacterales</taxon>
        <taxon>Enterobacteriaceae</taxon>
        <taxon>Citrobacter</taxon>
        <taxon>Citrobacter freundii complex</taxon>
    </lineage>
</organism>
<name>A0ABS0ZKW4_9ENTR</name>
<dbReference type="EMBL" id="JADWND010000001">
    <property type="protein sequence ID" value="MBJ8379403.1"/>
    <property type="molecule type" value="Genomic_DNA"/>
</dbReference>
<dbReference type="CDD" id="cd06170">
    <property type="entry name" value="LuxR_C_like"/>
    <property type="match status" value="1"/>
</dbReference>